<reference evidence="3 4" key="1">
    <citation type="submission" date="2018-07" db="EMBL/GenBank/DDBJ databases">
        <title>Genome sequence of Erythrobacter strain YH-07, an antagonistic bacterium isolated from Yellow Sea.</title>
        <authorList>
            <person name="Tang T."/>
            <person name="Liu Q."/>
            <person name="Sun X."/>
        </authorList>
    </citation>
    <scope>NUCLEOTIDE SEQUENCE [LARGE SCALE GENOMIC DNA]</scope>
    <source>
        <strain evidence="3 4">YH-07</strain>
        <plasmid evidence="3 4">unnamed</plasmid>
    </source>
</reference>
<keyword evidence="3" id="KW-0966">Cell projection</keyword>
<evidence type="ECO:0000256" key="1">
    <source>
        <dbReference type="SAM" id="MobiDB-lite"/>
    </source>
</evidence>
<evidence type="ECO:0000259" key="2">
    <source>
        <dbReference type="Pfam" id="PF10135"/>
    </source>
</evidence>
<name>A0A345YID5_9SPHN</name>
<dbReference type="OrthoDB" id="7862954at2"/>
<dbReference type="Pfam" id="PF10135">
    <property type="entry name" value="Rod-binding"/>
    <property type="match status" value="1"/>
</dbReference>
<keyword evidence="4" id="KW-1185">Reference proteome</keyword>
<dbReference type="EMBL" id="CP031358">
    <property type="protein sequence ID" value="AXK43687.1"/>
    <property type="molecule type" value="Genomic_DNA"/>
</dbReference>
<feature type="region of interest" description="Disordered" evidence="1">
    <location>
        <begin position="1"/>
        <end position="22"/>
    </location>
</feature>
<keyword evidence="3" id="KW-0614">Plasmid</keyword>
<sequence>MGNITPSTMPPIPPKVAPAKPDKIEETAQEFEGVMLGQFTKLMLETVDRGEEFSGGSGEEMFRGVLAETIGQEMAKSGGIGISQAVRDQMIKMQEGSK</sequence>
<evidence type="ECO:0000313" key="3">
    <source>
        <dbReference type="EMBL" id="AXK43687.1"/>
    </source>
</evidence>
<keyword evidence="3" id="KW-0969">Cilium</keyword>
<organism evidence="3 4">
    <name type="scientific">Erythrobacter aureus</name>
    <dbReference type="NCBI Taxonomy" id="2182384"/>
    <lineage>
        <taxon>Bacteria</taxon>
        <taxon>Pseudomonadati</taxon>
        <taxon>Pseudomonadota</taxon>
        <taxon>Alphaproteobacteria</taxon>
        <taxon>Sphingomonadales</taxon>
        <taxon>Erythrobacteraceae</taxon>
        <taxon>Erythrobacter/Porphyrobacter group</taxon>
        <taxon>Erythrobacter</taxon>
    </lineage>
</organism>
<dbReference type="RefSeq" id="WP_115418000.1">
    <property type="nucleotide sequence ID" value="NZ_CP031358.1"/>
</dbReference>
<accession>A0A345YID5</accession>
<feature type="domain" description="Flagellar protein FlgJ N-terminal" evidence="2">
    <location>
        <begin position="43"/>
        <end position="89"/>
    </location>
</feature>
<dbReference type="KEGG" id="err:DVR09_14605"/>
<dbReference type="Proteomes" id="UP000254508">
    <property type="component" value="Plasmid unnamed"/>
</dbReference>
<gene>
    <name evidence="3" type="ORF">DVR09_14605</name>
</gene>
<proteinExistence type="predicted"/>
<evidence type="ECO:0000313" key="4">
    <source>
        <dbReference type="Proteomes" id="UP000254508"/>
    </source>
</evidence>
<protein>
    <submittedName>
        <fullName evidence="3">Flagellar biosynthesis protein FlgJ</fullName>
    </submittedName>
</protein>
<geneLocation type="plasmid" evidence="3 4">
    <name>unnamed</name>
</geneLocation>
<dbReference type="InterPro" id="IPR019301">
    <property type="entry name" value="Flagellar_prot_FlgJ_N"/>
</dbReference>
<keyword evidence="3" id="KW-0282">Flagellum</keyword>
<dbReference type="AlphaFoldDB" id="A0A345YID5"/>